<dbReference type="Proteomes" id="UP000678499">
    <property type="component" value="Unassembled WGS sequence"/>
</dbReference>
<gene>
    <name evidence="1" type="ORF">NMOB1V02_LOCUS8429</name>
</gene>
<evidence type="ECO:0000313" key="1">
    <source>
        <dbReference type="EMBL" id="CAD7280772.1"/>
    </source>
</evidence>
<dbReference type="AlphaFoldDB" id="A0A7R9GH47"/>
<protein>
    <submittedName>
        <fullName evidence="1">Uncharacterized protein</fullName>
    </submittedName>
</protein>
<sequence length="83" mass="9803">MLTLALTQRRTISSIQTTDCGIADFVRLDRFWCERRLSTVATTVSTIAAQQLFEYSDYFISRRYWKDETVKTKKKKVQQNEDT</sequence>
<dbReference type="EMBL" id="OA884432">
    <property type="protein sequence ID" value="CAD7280772.1"/>
    <property type="molecule type" value="Genomic_DNA"/>
</dbReference>
<reference evidence="1" key="1">
    <citation type="submission" date="2020-11" db="EMBL/GenBank/DDBJ databases">
        <authorList>
            <person name="Tran Van P."/>
        </authorList>
    </citation>
    <scope>NUCLEOTIDE SEQUENCE</scope>
</reference>
<accession>A0A7R9GH47</accession>
<organism evidence="1">
    <name type="scientific">Notodromas monacha</name>
    <dbReference type="NCBI Taxonomy" id="399045"/>
    <lineage>
        <taxon>Eukaryota</taxon>
        <taxon>Metazoa</taxon>
        <taxon>Ecdysozoa</taxon>
        <taxon>Arthropoda</taxon>
        <taxon>Crustacea</taxon>
        <taxon>Oligostraca</taxon>
        <taxon>Ostracoda</taxon>
        <taxon>Podocopa</taxon>
        <taxon>Podocopida</taxon>
        <taxon>Cypridocopina</taxon>
        <taxon>Cypridoidea</taxon>
        <taxon>Cyprididae</taxon>
        <taxon>Notodromas</taxon>
    </lineage>
</organism>
<dbReference type="EMBL" id="CAJPEX010002395">
    <property type="protein sequence ID" value="CAG0920924.1"/>
    <property type="molecule type" value="Genomic_DNA"/>
</dbReference>
<keyword evidence="2" id="KW-1185">Reference proteome</keyword>
<name>A0A7R9GH47_9CRUS</name>
<proteinExistence type="predicted"/>
<evidence type="ECO:0000313" key="2">
    <source>
        <dbReference type="Proteomes" id="UP000678499"/>
    </source>
</evidence>